<dbReference type="Proteomes" id="UP000032721">
    <property type="component" value="Chromosome"/>
</dbReference>
<dbReference type="EMBL" id="FO704550">
    <property type="protein sequence ID" value="CDG17063.1"/>
    <property type="molecule type" value="Genomic_DNA"/>
</dbReference>
<accession>A0A068QQ03</accession>
<dbReference type="AlphaFoldDB" id="A0A068QQ03"/>
<sequence length="23" mass="2552">MQGLHLAGIKDEEKVELITRITG</sequence>
<proteinExistence type="predicted"/>
<dbReference type="STRING" id="351671.XDD1_1364"/>
<evidence type="ECO:0000313" key="1">
    <source>
        <dbReference type="EMBL" id="CDG17063.1"/>
    </source>
</evidence>
<protein>
    <submittedName>
        <fullName evidence="1">Uncharacterized protein</fullName>
    </submittedName>
</protein>
<dbReference type="HOGENOM" id="CLU_3423218_0_0_6"/>
<gene>
    <name evidence="1" type="ORF">XDD1_1364</name>
</gene>
<name>A0A068QQ03_9GAMM</name>
<dbReference type="KEGG" id="xdo:XDD1_1364"/>
<evidence type="ECO:0000313" key="2">
    <source>
        <dbReference type="Proteomes" id="UP000032721"/>
    </source>
</evidence>
<organism evidence="1 2">
    <name type="scientific">Xenorhabdus doucetiae</name>
    <dbReference type="NCBI Taxonomy" id="351671"/>
    <lineage>
        <taxon>Bacteria</taxon>
        <taxon>Pseudomonadati</taxon>
        <taxon>Pseudomonadota</taxon>
        <taxon>Gammaproteobacteria</taxon>
        <taxon>Enterobacterales</taxon>
        <taxon>Morganellaceae</taxon>
        <taxon>Xenorhabdus</taxon>
    </lineage>
</organism>
<reference evidence="1 2" key="1">
    <citation type="submission" date="2013-07" db="EMBL/GenBank/DDBJ databases">
        <authorList>
            <person name="Genoscope - CEA"/>
        </authorList>
    </citation>
    <scope>NUCLEOTIDE SEQUENCE [LARGE SCALE GENOMIC DNA]</scope>
    <source>
        <strain evidence="2">FRM16 / DSM 17909</strain>
    </source>
</reference>